<evidence type="ECO:0000256" key="1">
    <source>
        <dbReference type="SAM" id="MobiDB-lite"/>
    </source>
</evidence>
<feature type="region of interest" description="Disordered" evidence="1">
    <location>
        <begin position="22"/>
        <end position="43"/>
    </location>
</feature>
<evidence type="ECO:0000313" key="3">
    <source>
        <dbReference type="Proteomes" id="UP000498740"/>
    </source>
</evidence>
<dbReference type="RefSeq" id="WP_267884111.1">
    <property type="nucleotide sequence ID" value="NZ_BMUG01000009.1"/>
</dbReference>
<sequence>MSENVPVEQSSSLLIGVRRITAARSRAEEASDNTGGKSDMNDT</sequence>
<dbReference type="AlphaFoldDB" id="A0A7J0CVW8"/>
<organism evidence="2 3">
    <name type="scientific">Streptomyces microflavus</name>
    <name type="common">Streptomyces lipmanii</name>
    <dbReference type="NCBI Taxonomy" id="1919"/>
    <lineage>
        <taxon>Bacteria</taxon>
        <taxon>Bacillati</taxon>
        <taxon>Actinomycetota</taxon>
        <taxon>Actinomycetes</taxon>
        <taxon>Kitasatosporales</taxon>
        <taxon>Streptomycetaceae</taxon>
        <taxon>Streptomyces</taxon>
    </lineage>
</organism>
<dbReference type="EMBL" id="BLWD01000001">
    <property type="protein sequence ID" value="GFN06680.1"/>
    <property type="molecule type" value="Genomic_DNA"/>
</dbReference>
<name>A0A7J0CVW8_STRMI</name>
<accession>A0A7J0CVW8</accession>
<gene>
    <name evidence="2" type="ORF">Smic_52360</name>
</gene>
<reference evidence="2 3" key="1">
    <citation type="submission" date="2020-05" db="EMBL/GenBank/DDBJ databases">
        <title>Whole genome shotgun sequence of Streptomyces microflavus NBRC 13062.</title>
        <authorList>
            <person name="Komaki H."/>
            <person name="Tamura T."/>
        </authorList>
    </citation>
    <scope>NUCLEOTIDE SEQUENCE [LARGE SCALE GENOMIC DNA]</scope>
    <source>
        <strain evidence="2 3">NBRC 13062</strain>
    </source>
</reference>
<evidence type="ECO:0000313" key="2">
    <source>
        <dbReference type="EMBL" id="GFN06680.1"/>
    </source>
</evidence>
<proteinExistence type="predicted"/>
<comment type="caution">
    <text evidence="2">The sequence shown here is derived from an EMBL/GenBank/DDBJ whole genome shotgun (WGS) entry which is preliminary data.</text>
</comment>
<protein>
    <submittedName>
        <fullName evidence="2">Uncharacterized protein</fullName>
    </submittedName>
</protein>
<dbReference type="Proteomes" id="UP000498740">
    <property type="component" value="Unassembled WGS sequence"/>
</dbReference>